<dbReference type="Proteomes" id="UP000694865">
    <property type="component" value="Unplaced"/>
</dbReference>
<accession>A0ABM0MQZ3</accession>
<evidence type="ECO:0000256" key="6">
    <source>
        <dbReference type="ARBA" id="ARBA00023242"/>
    </source>
</evidence>
<reference evidence="10" key="1">
    <citation type="submission" date="2025-08" db="UniProtKB">
        <authorList>
            <consortium name="RefSeq"/>
        </authorList>
    </citation>
    <scope>IDENTIFICATION</scope>
    <source>
        <tissue evidence="10">Testes</tissue>
    </source>
</reference>
<keyword evidence="7" id="KW-0131">Cell cycle</keyword>
<dbReference type="PANTHER" id="PTHR12955:SF1">
    <property type="entry name" value="INTEGRATOR COMPLEX SUBUNIT 13"/>
    <property type="match status" value="1"/>
</dbReference>
<feature type="non-terminal residue" evidence="10">
    <location>
        <position position="167"/>
    </location>
</feature>
<evidence type="ECO:0000313" key="9">
    <source>
        <dbReference type="Proteomes" id="UP000694865"/>
    </source>
</evidence>
<organism evidence="9 10">
    <name type="scientific">Saccoglossus kowalevskii</name>
    <name type="common">Acorn worm</name>
    <dbReference type="NCBI Taxonomy" id="10224"/>
    <lineage>
        <taxon>Eukaryota</taxon>
        <taxon>Metazoa</taxon>
        <taxon>Hemichordata</taxon>
        <taxon>Enteropneusta</taxon>
        <taxon>Harrimaniidae</taxon>
        <taxon>Saccoglossus</taxon>
    </lineage>
</organism>
<evidence type="ECO:0000256" key="4">
    <source>
        <dbReference type="ARBA" id="ARBA00022618"/>
    </source>
</evidence>
<dbReference type="Pfam" id="PF10221">
    <property type="entry name" value="Mat89Bb"/>
    <property type="match status" value="1"/>
</dbReference>
<dbReference type="PANTHER" id="PTHR12955">
    <property type="entry name" value="SARCOMA ANTIGEN NY-SAR-95-RELATED"/>
    <property type="match status" value="1"/>
</dbReference>
<keyword evidence="9" id="KW-1185">Reference proteome</keyword>
<protein>
    <submittedName>
        <fullName evidence="10">Protein asunder homolog</fullName>
    </submittedName>
</protein>
<comment type="similarity">
    <text evidence="8">Belongs to the Integrator subunit 13 family.</text>
</comment>
<sequence length="167" mass="18538">LTQGLSRLGAPNENDDITECSVMHGLSMAVEVLCECSEKQHELRTSMMEDASLIKNRGRIICITSVRSDSHIKMLEEYVQDSIVQNNKLAAGSDSLMPITHCEFYLVHTMPLGVESTVTEDKHNVSSVLTTYVNSTKSGRHLANKLLQLAQTHYELTMTTITGIPMK</sequence>
<evidence type="ECO:0000313" key="10">
    <source>
        <dbReference type="RefSeq" id="XP_006822434.1"/>
    </source>
</evidence>
<evidence type="ECO:0000256" key="7">
    <source>
        <dbReference type="ARBA" id="ARBA00023306"/>
    </source>
</evidence>
<dbReference type="GeneID" id="102802242"/>
<evidence type="ECO:0000256" key="3">
    <source>
        <dbReference type="ARBA" id="ARBA00022490"/>
    </source>
</evidence>
<evidence type="ECO:0000256" key="8">
    <source>
        <dbReference type="ARBA" id="ARBA00061603"/>
    </source>
</evidence>
<dbReference type="RefSeq" id="XP_006822434.1">
    <property type="nucleotide sequence ID" value="XM_006822371.1"/>
</dbReference>
<keyword evidence="4" id="KW-0132">Cell division</keyword>
<comment type="subcellular location">
    <subcellularLocation>
        <location evidence="2">Cytoplasm</location>
    </subcellularLocation>
    <subcellularLocation>
        <location evidence="1">Nucleus</location>
    </subcellularLocation>
</comment>
<keyword evidence="5" id="KW-0498">Mitosis</keyword>
<evidence type="ECO:0000256" key="5">
    <source>
        <dbReference type="ARBA" id="ARBA00022776"/>
    </source>
</evidence>
<evidence type="ECO:0000256" key="2">
    <source>
        <dbReference type="ARBA" id="ARBA00004496"/>
    </source>
</evidence>
<name>A0ABM0MQZ3_SACKO</name>
<keyword evidence="6" id="KW-0539">Nucleus</keyword>
<gene>
    <name evidence="10" type="primary">LOC102802242</name>
</gene>
<dbReference type="InterPro" id="IPR019355">
    <property type="entry name" value="Cell_cycle_regulator_Mat89Bb"/>
</dbReference>
<feature type="non-terminal residue" evidence="10">
    <location>
        <position position="1"/>
    </location>
</feature>
<evidence type="ECO:0000256" key="1">
    <source>
        <dbReference type="ARBA" id="ARBA00004123"/>
    </source>
</evidence>
<proteinExistence type="inferred from homology"/>
<keyword evidence="3" id="KW-0963">Cytoplasm</keyword>